<dbReference type="EMBL" id="CAFB01000039">
    <property type="protein sequence ID" value="CCD29358.1"/>
    <property type="molecule type" value="Genomic_DNA"/>
</dbReference>
<evidence type="ECO:0000313" key="1">
    <source>
        <dbReference type="EMBL" id="CCD29358.1"/>
    </source>
</evidence>
<dbReference type="AlphaFoldDB" id="G2J9B1"/>
<organism evidence="1 2">
    <name type="scientific">Candidatus Glomeribacter gigasporarum BEG34</name>
    <dbReference type="NCBI Taxonomy" id="1070319"/>
    <lineage>
        <taxon>Bacteria</taxon>
        <taxon>Pseudomonadati</taxon>
        <taxon>Pseudomonadota</taxon>
        <taxon>Betaproteobacteria</taxon>
        <taxon>Burkholderiales</taxon>
        <taxon>Burkholderiaceae</taxon>
        <taxon>Candidatus Glomeribacter</taxon>
    </lineage>
</organism>
<comment type="caution">
    <text evidence="1">The sequence shown here is derived from an EMBL/GenBank/DDBJ whole genome shotgun (WGS) entry which is preliminary data.</text>
</comment>
<protein>
    <submittedName>
        <fullName evidence="1">Uncharacterized protein</fullName>
    </submittedName>
</protein>
<evidence type="ECO:0000313" key="2">
    <source>
        <dbReference type="Proteomes" id="UP000054051"/>
    </source>
</evidence>
<proteinExistence type="predicted"/>
<keyword evidence="2" id="KW-1185">Reference proteome</keyword>
<accession>G2J9B1</accession>
<sequence length="156" mass="18277">MKHLADTPLMVSEDLHQRLLKRFKYELTLWSSMDSSHLIAIATFNVSRVNVPSIEEISLMLVDENWIPFESIDEKMLINTLTTQKRRFIKGMRYNLPPTHPLASIVITDRPEPIALYITLPDVSDLYRKKLKELIVASHLQTWEWDTRHNMPNLPL</sequence>
<dbReference type="InterPro" id="IPR009553">
    <property type="entry name" value="DUF1173"/>
</dbReference>
<dbReference type="Proteomes" id="UP000054051">
    <property type="component" value="Unassembled WGS sequence"/>
</dbReference>
<reference evidence="1 2" key="1">
    <citation type="submission" date="2011-08" db="EMBL/GenBank/DDBJ databases">
        <title>The genome of the obligate endobacterium of an arbuscular mycorrhizal fungus reveals an interphylum network of nutritional interactions.</title>
        <authorList>
            <person name="Ghignone S."/>
            <person name="Salvioli A."/>
            <person name="Anca I."/>
            <person name="Lumini E."/>
            <person name="Ortu G."/>
            <person name="Petiti L."/>
            <person name="Cruveiller S."/>
            <person name="Bianciotto V."/>
            <person name="Piffanelli P."/>
            <person name="Lanfranco L."/>
            <person name="Bonfante P."/>
        </authorList>
    </citation>
    <scope>NUCLEOTIDE SEQUENCE [LARGE SCALE GENOMIC DNA]</scope>
    <source>
        <strain evidence="1 2">BEG34</strain>
    </source>
</reference>
<dbReference type="eggNOG" id="ENOG502ZA7W">
    <property type="taxonomic scope" value="Bacteria"/>
</dbReference>
<gene>
    <name evidence="1" type="ORF">CAGGBEG34_220112</name>
</gene>
<name>G2J9B1_9BURK</name>
<dbReference type="Pfam" id="PF06666">
    <property type="entry name" value="DUF1173"/>
    <property type="match status" value="1"/>
</dbReference>